<gene>
    <name evidence="2" type="ORF">ABIE13_003394</name>
</gene>
<proteinExistence type="predicted"/>
<dbReference type="Pfam" id="PF02515">
    <property type="entry name" value="CoA_transf_3"/>
    <property type="match status" value="1"/>
</dbReference>
<keyword evidence="1" id="KW-0808">Transferase</keyword>
<dbReference type="PANTHER" id="PTHR48207:SF3">
    <property type="entry name" value="SUCCINATE--HYDROXYMETHYLGLUTARATE COA-TRANSFERASE"/>
    <property type="match status" value="1"/>
</dbReference>
<organism evidence="2 3">
    <name type="scientific">Ottowia thiooxydans</name>
    <dbReference type="NCBI Taxonomy" id="219182"/>
    <lineage>
        <taxon>Bacteria</taxon>
        <taxon>Pseudomonadati</taxon>
        <taxon>Pseudomonadota</taxon>
        <taxon>Betaproteobacteria</taxon>
        <taxon>Burkholderiales</taxon>
        <taxon>Comamonadaceae</taxon>
        <taxon>Ottowia</taxon>
    </lineage>
</organism>
<evidence type="ECO:0000256" key="1">
    <source>
        <dbReference type="ARBA" id="ARBA00022679"/>
    </source>
</evidence>
<dbReference type="Gene3D" id="3.40.50.10540">
    <property type="entry name" value="Crotonobetainyl-coa:carnitine coa-transferase, domain 1"/>
    <property type="match status" value="1"/>
</dbReference>
<evidence type="ECO:0000313" key="3">
    <source>
        <dbReference type="Proteomes" id="UP001549320"/>
    </source>
</evidence>
<evidence type="ECO:0000313" key="2">
    <source>
        <dbReference type="EMBL" id="MET4578278.1"/>
    </source>
</evidence>
<dbReference type="RefSeq" id="WP_354445376.1">
    <property type="nucleotide sequence ID" value="NZ_JBEPSH010000006.1"/>
</dbReference>
<dbReference type="PANTHER" id="PTHR48207">
    <property type="entry name" value="SUCCINATE--HYDROXYMETHYLGLUTARATE COA-TRANSFERASE"/>
    <property type="match status" value="1"/>
</dbReference>
<sequence length="420" mass="45633">MSETTNQAQEGPLGNLRVVELCSTIAGPVCARLLADFGADVIKIELPEGDPGRNFGVQVDGVSLYATSMYRNKRAIVLDLKKPEGRDIALQLLDKADILVENFRPGVLERLGLGEDLLRKRNPRLITVRISGYGQTGPYRDLPGYGAICEAVAGVRHLTGDTDRPPARCALATTDYLTAVYAAFGAVMALYERTQSGLGQMIDVALYESAFSQMEEAVPSYERTGVIPTRQGSRLMNTAPNSLYPTKDGQWVLIAANNDAIFQRLATAMGHAEWVSDVRYGTQRARGARVEEVDALVTTWTLERNANEVLSLLMEAEVPTSRANTIEDIFEDQHYRARDMLLRMPHPKLGQVTMTGVVPKMSRTPGKVTKAGSDIGGDTRDVLMRELGMSDMEVAKLAASRAVWCGGAAADLAPATTPST</sequence>
<dbReference type="Proteomes" id="UP001549320">
    <property type="component" value="Unassembled WGS sequence"/>
</dbReference>
<dbReference type="InterPro" id="IPR050483">
    <property type="entry name" value="CoA-transferase_III_domain"/>
</dbReference>
<protein>
    <submittedName>
        <fullName evidence="2">Crotonobetainyl-CoA:carnitine CoA-transferase CaiB-like acyl-CoA transferase</fullName>
    </submittedName>
</protein>
<reference evidence="2 3" key="1">
    <citation type="submission" date="2024-06" db="EMBL/GenBank/DDBJ databases">
        <title>Sorghum-associated microbial communities from plants grown in Nebraska, USA.</title>
        <authorList>
            <person name="Schachtman D."/>
        </authorList>
    </citation>
    <scope>NUCLEOTIDE SEQUENCE [LARGE SCALE GENOMIC DNA]</scope>
    <source>
        <strain evidence="2 3">2709</strain>
    </source>
</reference>
<name>A0ABV2QCJ8_9BURK</name>
<dbReference type="InterPro" id="IPR003673">
    <property type="entry name" value="CoA-Trfase_fam_III"/>
</dbReference>
<dbReference type="EMBL" id="JBEPSH010000006">
    <property type="protein sequence ID" value="MET4578278.1"/>
    <property type="molecule type" value="Genomic_DNA"/>
</dbReference>
<keyword evidence="3" id="KW-1185">Reference proteome</keyword>
<accession>A0ABV2QCJ8</accession>
<comment type="caution">
    <text evidence="2">The sequence shown here is derived from an EMBL/GenBank/DDBJ whole genome shotgun (WGS) entry which is preliminary data.</text>
</comment>
<dbReference type="SUPFAM" id="SSF89796">
    <property type="entry name" value="CoA-transferase family III (CaiB/BaiF)"/>
    <property type="match status" value="1"/>
</dbReference>
<dbReference type="Gene3D" id="3.30.1540.10">
    <property type="entry name" value="formyl-coa transferase, domain 3"/>
    <property type="match status" value="1"/>
</dbReference>
<dbReference type="InterPro" id="IPR044855">
    <property type="entry name" value="CoA-Trfase_III_dom3_sf"/>
</dbReference>
<dbReference type="InterPro" id="IPR023606">
    <property type="entry name" value="CoA-Trfase_III_dom_1_sf"/>
</dbReference>